<dbReference type="UniPathway" id="UPA00142">
    <property type="reaction ID" value="UER00210"/>
</dbReference>
<evidence type="ECO:0000256" key="1">
    <source>
        <dbReference type="ARBA" id="ARBA00001936"/>
    </source>
</evidence>
<dbReference type="InterPro" id="IPR004218">
    <property type="entry name" value="GSHS_ATP-bd"/>
</dbReference>
<dbReference type="InterPro" id="IPR004215">
    <property type="entry name" value="GSHS_N"/>
</dbReference>
<accession>A0A0K0XSW3</accession>
<dbReference type="Proteomes" id="UP000066624">
    <property type="component" value="Chromosome"/>
</dbReference>
<comment type="cofactor">
    <cofactor evidence="1">
        <name>Mn(2+)</name>
        <dbReference type="ChEBI" id="CHEBI:29035"/>
    </cofactor>
</comment>
<dbReference type="AlphaFoldDB" id="A0A0K0XSW3"/>
<name>A0A0K0XSW3_9GAMM</name>
<evidence type="ECO:0000256" key="2">
    <source>
        <dbReference type="ARBA" id="ARBA00001946"/>
    </source>
</evidence>
<dbReference type="EC" id="6.3.2.3" evidence="10"/>
<dbReference type="EMBL" id="CP012154">
    <property type="protein sequence ID" value="AKS40750.1"/>
    <property type="molecule type" value="Genomic_DNA"/>
</dbReference>
<evidence type="ECO:0000256" key="9">
    <source>
        <dbReference type="ARBA" id="ARBA00023211"/>
    </source>
</evidence>
<evidence type="ECO:0000313" key="13">
    <source>
        <dbReference type="Proteomes" id="UP000066624"/>
    </source>
</evidence>
<comment type="similarity">
    <text evidence="10">Belongs to the prokaryotic GSH synthase family.</text>
</comment>
<comment type="catalytic activity">
    <reaction evidence="10">
        <text>gamma-L-glutamyl-L-cysteine + glycine + ATP = glutathione + ADP + phosphate + H(+)</text>
        <dbReference type="Rhea" id="RHEA:13557"/>
        <dbReference type="ChEBI" id="CHEBI:15378"/>
        <dbReference type="ChEBI" id="CHEBI:30616"/>
        <dbReference type="ChEBI" id="CHEBI:43474"/>
        <dbReference type="ChEBI" id="CHEBI:57305"/>
        <dbReference type="ChEBI" id="CHEBI:57925"/>
        <dbReference type="ChEBI" id="CHEBI:58173"/>
        <dbReference type="ChEBI" id="CHEBI:456216"/>
        <dbReference type="EC" id="6.3.2.3"/>
    </reaction>
</comment>
<protein>
    <recommendedName>
        <fullName evidence="10">Glutathione synthetase</fullName>
        <ecNumber evidence="10">6.3.2.3</ecNumber>
    </recommendedName>
    <alternativeName>
        <fullName evidence="10">GSH synthetase</fullName>
        <shortName evidence="10">GSH-S</shortName>
        <shortName evidence="10">GSHase</shortName>
    </alternativeName>
    <alternativeName>
        <fullName evidence="10">Glutathione synthase</fullName>
    </alternativeName>
</protein>
<dbReference type="PATRIC" id="fig|1579979.3.peg.371"/>
<dbReference type="NCBIfam" id="TIGR01380">
    <property type="entry name" value="glut_syn"/>
    <property type="match status" value="1"/>
</dbReference>
<proteinExistence type="inferred from homology"/>
<dbReference type="HAMAP" id="MF_00162">
    <property type="entry name" value="GSH_S"/>
    <property type="match status" value="1"/>
</dbReference>
<comment type="cofactor">
    <cofactor evidence="2">
        <name>Mg(2+)</name>
        <dbReference type="ChEBI" id="CHEBI:18420"/>
    </cofactor>
</comment>
<keyword evidence="7 10" id="KW-0067">ATP-binding</keyword>
<dbReference type="InterPro" id="IPR011761">
    <property type="entry name" value="ATP-grasp"/>
</dbReference>
<dbReference type="InterPro" id="IPR016185">
    <property type="entry name" value="PreATP-grasp_dom_sf"/>
</dbReference>
<dbReference type="GO" id="GO:0046872">
    <property type="term" value="F:metal ion binding"/>
    <property type="evidence" value="ECO:0007669"/>
    <property type="project" value="UniProtKB-KW"/>
</dbReference>
<keyword evidence="6 10" id="KW-0547">Nucleotide-binding</keyword>
<gene>
    <name evidence="10" type="primary">gshB</name>
    <name evidence="12" type="ORF">WM2015_367</name>
</gene>
<dbReference type="Gene3D" id="3.40.50.20">
    <property type="match status" value="1"/>
</dbReference>
<dbReference type="PANTHER" id="PTHR21621:SF4">
    <property type="entry name" value="GLUTATHIONE SYNTHETASE"/>
    <property type="match status" value="1"/>
</dbReference>
<dbReference type="PANTHER" id="PTHR21621">
    <property type="entry name" value="RIBOSOMAL PROTEIN S6 MODIFICATION PROTEIN"/>
    <property type="match status" value="1"/>
</dbReference>
<evidence type="ECO:0000313" key="12">
    <source>
        <dbReference type="EMBL" id="AKS40750.1"/>
    </source>
</evidence>
<dbReference type="SUPFAM" id="SSF52440">
    <property type="entry name" value="PreATP-grasp domain"/>
    <property type="match status" value="1"/>
</dbReference>
<evidence type="ECO:0000256" key="6">
    <source>
        <dbReference type="ARBA" id="ARBA00022741"/>
    </source>
</evidence>
<dbReference type="SUPFAM" id="SSF56059">
    <property type="entry name" value="Glutathione synthetase ATP-binding domain-like"/>
    <property type="match status" value="1"/>
</dbReference>
<dbReference type="FunFam" id="3.40.50.20:FF:000009">
    <property type="entry name" value="Glutathione synthetase"/>
    <property type="match status" value="1"/>
</dbReference>
<comment type="pathway">
    <text evidence="10">Sulfur metabolism; glutathione biosynthesis; glutathione from L-cysteine and L-glutamate: step 2/2.</text>
</comment>
<dbReference type="OrthoDB" id="9785415at2"/>
<dbReference type="Pfam" id="PF02951">
    <property type="entry name" value="GSH-S_N"/>
    <property type="match status" value="1"/>
</dbReference>
<keyword evidence="4 10" id="KW-0317">Glutathione biosynthesis</keyword>
<dbReference type="GO" id="GO:0005737">
    <property type="term" value="C:cytoplasm"/>
    <property type="evidence" value="ECO:0007669"/>
    <property type="project" value="TreeGrafter"/>
</dbReference>
<dbReference type="KEGG" id="wma:WM2015_367"/>
<dbReference type="RefSeq" id="WP_049724439.1">
    <property type="nucleotide sequence ID" value="NZ_CP012154.1"/>
</dbReference>
<dbReference type="InterPro" id="IPR006284">
    <property type="entry name" value="Glut_synth_pro"/>
</dbReference>
<feature type="domain" description="ATP-grasp" evidence="11">
    <location>
        <begin position="126"/>
        <end position="311"/>
    </location>
</feature>
<dbReference type="STRING" id="1579979.WM2015_367"/>
<keyword evidence="5" id="KW-0479">Metal-binding</keyword>
<organism evidence="12 13">
    <name type="scientific">Wenzhouxiangella marina</name>
    <dbReference type="NCBI Taxonomy" id="1579979"/>
    <lineage>
        <taxon>Bacteria</taxon>
        <taxon>Pseudomonadati</taxon>
        <taxon>Pseudomonadota</taxon>
        <taxon>Gammaproteobacteria</taxon>
        <taxon>Chromatiales</taxon>
        <taxon>Wenzhouxiangellaceae</taxon>
        <taxon>Wenzhouxiangella</taxon>
    </lineage>
</organism>
<dbReference type="Gene3D" id="3.30.470.20">
    <property type="entry name" value="ATP-grasp fold, B domain"/>
    <property type="match status" value="1"/>
</dbReference>
<keyword evidence="3 10" id="KW-0436">Ligase</keyword>
<sequence length="312" mass="34404">MRKNLIVVMDDISLIKIAKDTSFAMLLEGRRRGYALFYMNEDGLSLAGGEARAAMRPVRVREDAEDWFTLGAEVERGLGPDDLVLMRSDPPVDADYVFATYLLEQAERQGALVVNRPQALRDFNEKLAIARFPDLMPATRVSARSADLKRFVHEQGRAVLKPLDGMGGRSIFLTRADDPNLNVILETLTDGGRHLAIAQQFLPEIDQGDKRILIVNGRPVPYLLARIPTGDDFRGNLAKGGRGEGRPLSDSDRRIAETVGPVLLEHGIVFAGLDVIGERLTEINVTSPTCVRELDAEFGLNIIGDLFDAIDP</sequence>
<evidence type="ECO:0000256" key="8">
    <source>
        <dbReference type="ARBA" id="ARBA00022842"/>
    </source>
</evidence>
<dbReference type="GO" id="GO:0005524">
    <property type="term" value="F:ATP binding"/>
    <property type="evidence" value="ECO:0007669"/>
    <property type="project" value="UniProtKB-UniRule"/>
</dbReference>
<dbReference type="NCBIfam" id="NF003573">
    <property type="entry name" value="PRK05246.1"/>
    <property type="match status" value="1"/>
</dbReference>
<dbReference type="GO" id="GO:0004363">
    <property type="term" value="F:glutathione synthase activity"/>
    <property type="evidence" value="ECO:0007669"/>
    <property type="project" value="UniProtKB-UniRule"/>
</dbReference>
<dbReference type="Pfam" id="PF02955">
    <property type="entry name" value="GSH-S_ATP"/>
    <property type="match status" value="1"/>
</dbReference>
<dbReference type="PROSITE" id="PS50975">
    <property type="entry name" value="ATP_GRASP"/>
    <property type="match status" value="1"/>
</dbReference>
<keyword evidence="9" id="KW-0464">Manganese</keyword>
<keyword evidence="13" id="KW-1185">Reference proteome</keyword>
<evidence type="ECO:0000259" key="11">
    <source>
        <dbReference type="PROSITE" id="PS50975"/>
    </source>
</evidence>
<dbReference type="InterPro" id="IPR013815">
    <property type="entry name" value="ATP_grasp_subdomain_1"/>
</dbReference>
<reference evidence="13" key="1">
    <citation type="submission" date="2015-07" db="EMBL/GenBank/DDBJ databases">
        <authorList>
            <person name="Kim K.M."/>
        </authorList>
    </citation>
    <scope>NUCLEOTIDE SEQUENCE [LARGE SCALE GENOMIC DNA]</scope>
    <source>
        <strain evidence="13">KCTC 42284</strain>
    </source>
</reference>
<keyword evidence="8" id="KW-0460">Magnesium</keyword>
<evidence type="ECO:0000256" key="7">
    <source>
        <dbReference type="ARBA" id="ARBA00022840"/>
    </source>
</evidence>
<evidence type="ECO:0000256" key="10">
    <source>
        <dbReference type="HAMAP-Rule" id="MF_00162"/>
    </source>
</evidence>
<evidence type="ECO:0000256" key="5">
    <source>
        <dbReference type="ARBA" id="ARBA00022723"/>
    </source>
</evidence>
<evidence type="ECO:0000256" key="3">
    <source>
        <dbReference type="ARBA" id="ARBA00022598"/>
    </source>
</evidence>
<evidence type="ECO:0000256" key="4">
    <source>
        <dbReference type="ARBA" id="ARBA00022684"/>
    </source>
</evidence>
<dbReference type="Gene3D" id="3.30.1490.20">
    <property type="entry name" value="ATP-grasp fold, A domain"/>
    <property type="match status" value="1"/>
</dbReference>